<keyword evidence="2" id="KW-1185">Reference proteome</keyword>
<name>A0ABS1MFU1_9NOCA</name>
<evidence type="ECO:0000313" key="2">
    <source>
        <dbReference type="Proteomes" id="UP000602198"/>
    </source>
</evidence>
<proteinExistence type="predicted"/>
<sequence>MPSVSTETLLPATAEEVWAKVGSVSGQAEWSTVRTVATELPETLEPGTTFTATIDSMGMSSEVVWTVVALEPERLLEMRGKGTLGITLSVRYALEPRADGTRLTVDMGFGGAMVKLMAGAVKATARRDMTASLERLADLLRAPAA</sequence>
<dbReference type="InterPro" id="IPR019587">
    <property type="entry name" value="Polyketide_cyclase/dehydratase"/>
</dbReference>
<dbReference type="SUPFAM" id="SSF55961">
    <property type="entry name" value="Bet v1-like"/>
    <property type="match status" value="1"/>
</dbReference>
<organism evidence="1 2">
    <name type="scientific">Nocardia acididurans</name>
    <dbReference type="NCBI Taxonomy" id="2802282"/>
    <lineage>
        <taxon>Bacteria</taxon>
        <taxon>Bacillati</taxon>
        <taxon>Actinomycetota</taxon>
        <taxon>Actinomycetes</taxon>
        <taxon>Mycobacteriales</taxon>
        <taxon>Nocardiaceae</taxon>
        <taxon>Nocardia</taxon>
    </lineage>
</organism>
<reference evidence="1 2" key="1">
    <citation type="submission" date="2021-01" db="EMBL/GenBank/DDBJ databases">
        <title>WGS of actinomycetes isolated from Thailand.</title>
        <authorList>
            <person name="Thawai C."/>
        </authorList>
    </citation>
    <scope>NUCLEOTIDE SEQUENCE [LARGE SCALE GENOMIC DNA]</scope>
    <source>
        <strain evidence="1 2">LPG 2</strain>
    </source>
</reference>
<evidence type="ECO:0000313" key="1">
    <source>
        <dbReference type="EMBL" id="MBL1078915.1"/>
    </source>
</evidence>
<dbReference type="Pfam" id="PF10604">
    <property type="entry name" value="Polyketide_cyc2"/>
    <property type="match status" value="1"/>
</dbReference>
<dbReference type="Gene3D" id="3.30.530.20">
    <property type="match status" value="1"/>
</dbReference>
<dbReference type="InterPro" id="IPR023393">
    <property type="entry name" value="START-like_dom_sf"/>
</dbReference>
<comment type="caution">
    <text evidence="1">The sequence shown here is derived from an EMBL/GenBank/DDBJ whole genome shotgun (WGS) entry which is preliminary data.</text>
</comment>
<dbReference type="EMBL" id="JAERRJ010000013">
    <property type="protein sequence ID" value="MBL1078915.1"/>
    <property type="molecule type" value="Genomic_DNA"/>
</dbReference>
<dbReference type="RefSeq" id="WP_201954778.1">
    <property type="nucleotide sequence ID" value="NZ_JAERRJ010000013.1"/>
</dbReference>
<accession>A0ABS1MFU1</accession>
<gene>
    <name evidence="1" type="ORF">JK358_31380</name>
</gene>
<dbReference type="Proteomes" id="UP000602198">
    <property type="component" value="Unassembled WGS sequence"/>
</dbReference>
<protein>
    <submittedName>
        <fullName evidence="1">SRPBCC family protein</fullName>
    </submittedName>
</protein>